<dbReference type="AlphaFoldDB" id="A0A7C3PDP3"/>
<gene>
    <name evidence="3" type="ORF">ENR64_07760</name>
</gene>
<comment type="caution">
    <text evidence="3">The sequence shown here is derived from an EMBL/GenBank/DDBJ whole genome shotgun (WGS) entry which is preliminary data.</text>
</comment>
<proteinExistence type="inferred from homology"/>
<dbReference type="Gene3D" id="3.40.50.620">
    <property type="entry name" value="HUPs"/>
    <property type="match status" value="1"/>
</dbReference>
<dbReference type="Pfam" id="PF00582">
    <property type="entry name" value="Usp"/>
    <property type="match status" value="1"/>
</dbReference>
<dbReference type="InterPro" id="IPR006015">
    <property type="entry name" value="Universal_stress_UspA"/>
</dbReference>
<protein>
    <submittedName>
        <fullName evidence="3">Universal stress protein</fullName>
    </submittedName>
</protein>
<comment type="similarity">
    <text evidence="1">Belongs to the universal stress protein A family.</text>
</comment>
<dbReference type="PANTHER" id="PTHR46268">
    <property type="entry name" value="STRESS RESPONSE PROTEIN NHAX"/>
    <property type="match status" value="1"/>
</dbReference>
<dbReference type="CDD" id="cd00293">
    <property type="entry name" value="USP-like"/>
    <property type="match status" value="1"/>
</dbReference>
<dbReference type="SUPFAM" id="SSF52402">
    <property type="entry name" value="Adenine nucleotide alpha hydrolases-like"/>
    <property type="match status" value="1"/>
</dbReference>
<name>A0A7C3PDP3_9CYAN</name>
<dbReference type="InterPro" id="IPR006016">
    <property type="entry name" value="UspA"/>
</dbReference>
<reference evidence="3" key="1">
    <citation type="journal article" date="2020" name="mSystems">
        <title>Genome- and Community-Level Interaction Insights into Carbon Utilization and Element Cycling Functions of Hydrothermarchaeota in Hydrothermal Sediment.</title>
        <authorList>
            <person name="Zhou Z."/>
            <person name="Liu Y."/>
            <person name="Xu W."/>
            <person name="Pan J."/>
            <person name="Luo Z.H."/>
            <person name="Li M."/>
        </authorList>
    </citation>
    <scope>NUCLEOTIDE SEQUENCE [LARGE SCALE GENOMIC DNA]</scope>
    <source>
        <strain evidence="3">SpSt-418</strain>
    </source>
</reference>
<dbReference type="PRINTS" id="PR01438">
    <property type="entry name" value="UNVRSLSTRESS"/>
</dbReference>
<evidence type="ECO:0000313" key="3">
    <source>
        <dbReference type="EMBL" id="HFM97653.1"/>
    </source>
</evidence>
<evidence type="ECO:0000256" key="1">
    <source>
        <dbReference type="ARBA" id="ARBA00008791"/>
    </source>
</evidence>
<dbReference type="EMBL" id="DSRU01000099">
    <property type="protein sequence ID" value="HFM97653.1"/>
    <property type="molecule type" value="Genomic_DNA"/>
</dbReference>
<sequence>MFNKILVAIDTSSMSRWVFNFAVSIAKQFNAHLALLYVETLEHSDVLATLIPYTFEEYPHPLDNPLRCYVGHFDPERLDGIHNPELNLLRSYTHEAITHGVMAEFFQCLGDPGMNICDFAKLWQADLIIIGHRGRSGLAEAMLGSVSNYVAHHSPCSVHIVRPSLNTNSTEFKAIETVLH</sequence>
<evidence type="ECO:0000259" key="2">
    <source>
        <dbReference type="Pfam" id="PF00582"/>
    </source>
</evidence>
<accession>A0A7C3PDP3</accession>
<dbReference type="PANTHER" id="PTHR46268:SF8">
    <property type="entry name" value="UNIVERSAL STRESS PROTEIN SLL1388"/>
    <property type="match status" value="1"/>
</dbReference>
<dbReference type="InterPro" id="IPR014729">
    <property type="entry name" value="Rossmann-like_a/b/a_fold"/>
</dbReference>
<organism evidence="3">
    <name type="scientific">Oscillatoriales cyanobacterium SpSt-418</name>
    <dbReference type="NCBI Taxonomy" id="2282169"/>
    <lineage>
        <taxon>Bacteria</taxon>
        <taxon>Bacillati</taxon>
        <taxon>Cyanobacteriota</taxon>
        <taxon>Cyanophyceae</taxon>
        <taxon>Oscillatoriophycideae</taxon>
        <taxon>Oscillatoriales</taxon>
    </lineage>
</organism>
<feature type="domain" description="UspA" evidence="2">
    <location>
        <begin position="1"/>
        <end position="162"/>
    </location>
</feature>